<dbReference type="InterPro" id="IPR057326">
    <property type="entry name" value="KR_dom"/>
</dbReference>
<protein>
    <submittedName>
        <fullName evidence="5">SDR family NAD(P)-dependent oxidoreductase</fullName>
    </submittedName>
</protein>
<dbReference type="PANTHER" id="PTHR45024">
    <property type="entry name" value="DEHYDROGENASES, SHORT CHAIN"/>
    <property type="match status" value="1"/>
</dbReference>
<evidence type="ECO:0000259" key="4">
    <source>
        <dbReference type="SMART" id="SM00822"/>
    </source>
</evidence>
<evidence type="ECO:0000256" key="1">
    <source>
        <dbReference type="ARBA" id="ARBA00006484"/>
    </source>
</evidence>
<accession>A0ABX1JEA7</accession>
<dbReference type="InterPro" id="IPR036291">
    <property type="entry name" value="NAD(P)-bd_dom_sf"/>
</dbReference>
<dbReference type="InterPro" id="IPR002347">
    <property type="entry name" value="SDR_fam"/>
</dbReference>
<evidence type="ECO:0000313" key="5">
    <source>
        <dbReference type="EMBL" id="NKQ58041.1"/>
    </source>
</evidence>
<dbReference type="SMART" id="SM00822">
    <property type="entry name" value="PKS_KR"/>
    <property type="match status" value="1"/>
</dbReference>
<sequence>MQHLKDRVVIVTGAGGGLGREHALLFAREGAKVVVNDLGGASAVVDEIRASGGEAVANTDSVADWAGAERIVRTAVEEFGDLHALVNNAGILRDRMLVSMTESDWDSVITVHLKGTFACTRHAAGYWRQKAKETGGPVEAAIVCTSSGSGLLNGVAQSNYGAAKAGIAAFAQIAAKELSRYGVRVNTIAPVARTPMTAPTEEFAEMFRPPADADAFDVFDAANVSPLVVYLASTLCPYTGGVWQVMGGEVGLFEGWQVVASLQRESRWSVEELRKEIAGLVGARASAEGKLLSEAKPFAGWEATLREPR</sequence>
<proteinExistence type="inferred from homology"/>
<dbReference type="PROSITE" id="PS00061">
    <property type="entry name" value="ADH_SHORT"/>
    <property type="match status" value="1"/>
</dbReference>
<reference evidence="5 6" key="1">
    <citation type="submission" date="2020-04" db="EMBL/GenBank/DDBJ databases">
        <title>Novel species.</title>
        <authorList>
            <person name="Teo W.F.A."/>
            <person name="Lipun K."/>
            <person name="Srisuk N."/>
            <person name="Duangmal K."/>
        </authorList>
    </citation>
    <scope>NUCLEOTIDE SEQUENCE [LARGE SCALE GENOMIC DNA]</scope>
    <source>
        <strain evidence="5 6">K13G38</strain>
    </source>
</reference>
<evidence type="ECO:0000256" key="3">
    <source>
        <dbReference type="RuleBase" id="RU000363"/>
    </source>
</evidence>
<dbReference type="Gene3D" id="3.40.50.720">
    <property type="entry name" value="NAD(P)-binding Rossmann-like Domain"/>
    <property type="match status" value="1"/>
</dbReference>
<comment type="similarity">
    <text evidence="1 3">Belongs to the short-chain dehydrogenases/reductases (SDR) family.</text>
</comment>
<dbReference type="RefSeq" id="WP_168521486.1">
    <property type="nucleotide sequence ID" value="NZ_JAAXLS010000047.1"/>
</dbReference>
<dbReference type="EMBL" id="JAAXLS010000047">
    <property type="protein sequence ID" value="NKQ58041.1"/>
    <property type="molecule type" value="Genomic_DNA"/>
</dbReference>
<dbReference type="Pfam" id="PF00106">
    <property type="entry name" value="adh_short"/>
    <property type="match status" value="1"/>
</dbReference>
<dbReference type="PRINTS" id="PR00081">
    <property type="entry name" value="GDHRDH"/>
</dbReference>
<dbReference type="PRINTS" id="PR00080">
    <property type="entry name" value="SDRFAMILY"/>
</dbReference>
<dbReference type="Proteomes" id="UP000715441">
    <property type="component" value="Unassembled WGS sequence"/>
</dbReference>
<evidence type="ECO:0000256" key="2">
    <source>
        <dbReference type="ARBA" id="ARBA00023002"/>
    </source>
</evidence>
<comment type="caution">
    <text evidence="5">The sequence shown here is derived from an EMBL/GenBank/DDBJ whole genome shotgun (WGS) entry which is preliminary data.</text>
</comment>
<dbReference type="InterPro" id="IPR020904">
    <property type="entry name" value="Sc_DH/Rdtase_CS"/>
</dbReference>
<keyword evidence="2" id="KW-0560">Oxidoreductase</keyword>
<keyword evidence="6" id="KW-1185">Reference proteome</keyword>
<evidence type="ECO:0000313" key="6">
    <source>
        <dbReference type="Proteomes" id="UP000715441"/>
    </source>
</evidence>
<name>A0ABX1JEA7_9PSEU</name>
<feature type="domain" description="Ketoreductase" evidence="4">
    <location>
        <begin position="7"/>
        <end position="194"/>
    </location>
</feature>
<gene>
    <name evidence="5" type="ORF">HFP15_34795</name>
</gene>
<organism evidence="5 6">
    <name type="scientific">Amycolatopsis acididurans</name>
    <dbReference type="NCBI Taxonomy" id="2724524"/>
    <lineage>
        <taxon>Bacteria</taxon>
        <taxon>Bacillati</taxon>
        <taxon>Actinomycetota</taxon>
        <taxon>Actinomycetes</taxon>
        <taxon>Pseudonocardiales</taxon>
        <taxon>Pseudonocardiaceae</taxon>
        <taxon>Amycolatopsis</taxon>
    </lineage>
</organism>
<dbReference type="SUPFAM" id="SSF51735">
    <property type="entry name" value="NAD(P)-binding Rossmann-fold domains"/>
    <property type="match status" value="1"/>
</dbReference>
<dbReference type="PANTHER" id="PTHR45024:SF2">
    <property type="entry name" value="SCP2 DOMAIN-CONTAINING PROTEIN"/>
    <property type="match status" value="1"/>
</dbReference>
<dbReference type="InterPro" id="IPR051687">
    <property type="entry name" value="Peroxisomal_Beta-Oxidation"/>
</dbReference>